<dbReference type="UniPathway" id="UPA00075">
    <property type="reaction ID" value="UER00336"/>
</dbReference>
<gene>
    <name evidence="14" type="ORF">Cylst_2121</name>
</gene>
<dbReference type="SMART" id="SM00998">
    <property type="entry name" value="ADSL_C"/>
    <property type="match status" value="1"/>
</dbReference>
<reference evidence="14 15" key="1">
    <citation type="submission" date="2012-06" db="EMBL/GenBank/DDBJ databases">
        <title>Finished chromosome of genome of Cylindrospermum stagnale PCC 7417.</title>
        <authorList>
            <consortium name="US DOE Joint Genome Institute"/>
            <person name="Gugger M."/>
            <person name="Coursin T."/>
            <person name="Rippka R."/>
            <person name="Tandeau De Marsac N."/>
            <person name="Huntemann M."/>
            <person name="Wei C.-L."/>
            <person name="Han J."/>
            <person name="Detter J.C."/>
            <person name="Han C."/>
            <person name="Tapia R."/>
            <person name="Chen A."/>
            <person name="Kyrpides N."/>
            <person name="Mavromatis K."/>
            <person name="Markowitz V."/>
            <person name="Szeto E."/>
            <person name="Ivanova N."/>
            <person name="Pagani I."/>
            <person name="Pati A."/>
            <person name="Goodwin L."/>
            <person name="Nordberg H.P."/>
            <person name="Cantor M.N."/>
            <person name="Hua S.X."/>
            <person name="Woyke T."/>
            <person name="Kerfeld C.A."/>
        </authorList>
    </citation>
    <scope>NUCLEOTIDE SEQUENCE [LARGE SCALE GENOMIC DNA]</scope>
    <source>
        <strain evidence="14 15">PCC 7417</strain>
    </source>
</reference>
<dbReference type="PRINTS" id="PR00145">
    <property type="entry name" value="ARGSUCLYASE"/>
</dbReference>
<dbReference type="Gene3D" id="1.10.40.30">
    <property type="entry name" value="Fumarase/aspartase (C-terminal domain)"/>
    <property type="match status" value="1"/>
</dbReference>
<dbReference type="eggNOG" id="COG0015">
    <property type="taxonomic scope" value="Bacteria"/>
</dbReference>
<evidence type="ECO:0000313" key="14">
    <source>
        <dbReference type="EMBL" id="AFZ24360.1"/>
    </source>
</evidence>
<keyword evidence="15" id="KW-1185">Reference proteome</keyword>
<comment type="pathway">
    <text evidence="1 12">Purine metabolism; IMP biosynthesis via de novo pathway; 5-amino-1-(5-phospho-D-ribosyl)imidazole-4-carboxamide from 5-amino-1-(5-phospho-D-ribosyl)imidazole-4-carboxylate: step 2/2.</text>
</comment>
<dbReference type="InterPro" id="IPR024083">
    <property type="entry name" value="Fumarase/histidase_N"/>
</dbReference>
<dbReference type="KEGG" id="csg:Cylst_2121"/>
<feature type="domain" description="Adenylosuccinate lyase C-terminal" evidence="13">
    <location>
        <begin position="349"/>
        <end position="430"/>
    </location>
</feature>
<evidence type="ECO:0000256" key="11">
    <source>
        <dbReference type="NCBIfam" id="TIGR00928"/>
    </source>
</evidence>
<dbReference type="UniPathway" id="UPA00074">
    <property type="reaction ID" value="UER00132"/>
</dbReference>
<dbReference type="Gene3D" id="1.10.275.10">
    <property type="entry name" value="Fumarase/aspartase (N-terminal domain)"/>
    <property type="match status" value="1"/>
</dbReference>
<dbReference type="InterPro" id="IPR020557">
    <property type="entry name" value="Fumarate_lyase_CS"/>
</dbReference>
<dbReference type="GO" id="GO:0004018">
    <property type="term" value="F:N6-(1,2-dicarboxyethyl)AMP AMP-lyase (fumarate-forming) activity"/>
    <property type="evidence" value="ECO:0007669"/>
    <property type="project" value="UniProtKB-UniRule"/>
</dbReference>
<protein>
    <recommendedName>
        <fullName evidence="5 11">Adenylosuccinate lyase</fullName>
        <shortName evidence="12">ASL</shortName>
        <ecNumber evidence="4 11">4.3.2.2</ecNumber>
    </recommendedName>
    <alternativeName>
        <fullName evidence="9 12">Adenylosuccinase</fullName>
    </alternativeName>
</protein>
<evidence type="ECO:0000259" key="13">
    <source>
        <dbReference type="SMART" id="SM00998"/>
    </source>
</evidence>
<evidence type="ECO:0000256" key="2">
    <source>
        <dbReference type="ARBA" id="ARBA00004734"/>
    </source>
</evidence>
<dbReference type="InterPro" id="IPR019468">
    <property type="entry name" value="AdenyloSucc_lyase_C"/>
</dbReference>
<evidence type="ECO:0000256" key="4">
    <source>
        <dbReference type="ARBA" id="ARBA00012339"/>
    </source>
</evidence>
<dbReference type="NCBIfam" id="TIGR00928">
    <property type="entry name" value="purB"/>
    <property type="match status" value="1"/>
</dbReference>
<dbReference type="STRING" id="56107.Cylst_2121"/>
<comment type="catalytic activity">
    <reaction evidence="10">
        <text>N(6)-(1,2-dicarboxyethyl)-AMP = fumarate + AMP</text>
        <dbReference type="Rhea" id="RHEA:16853"/>
        <dbReference type="ChEBI" id="CHEBI:29806"/>
        <dbReference type="ChEBI" id="CHEBI:57567"/>
        <dbReference type="ChEBI" id="CHEBI:456215"/>
        <dbReference type="EC" id="4.3.2.2"/>
    </reaction>
    <physiologicalReaction direction="left-to-right" evidence="10">
        <dbReference type="Rhea" id="RHEA:16854"/>
    </physiologicalReaction>
</comment>
<dbReference type="Pfam" id="PF00206">
    <property type="entry name" value="Lyase_1"/>
    <property type="match status" value="1"/>
</dbReference>
<dbReference type="AlphaFoldDB" id="K9WVF0"/>
<evidence type="ECO:0000256" key="8">
    <source>
        <dbReference type="ARBA" id="ARBA00024477"/>
    </source>
</evidence>
<sequence>MIERYTLPEMGNLWSEAYKLKTWLQVEIAVCEAQAELGYIPSGAVEEIKAKANFDPQRVLEIEAEVRHDVIAFLTNVNEYVGDAGRYIHLGLTSSDVLDTALALQLVASLDVLAQRLEDLIQVIRHKAREHRYTVMIGRSHGIHAEPITFGFKLAGWLAEVLRHQERLRILRQTIAVGKISGAVGTYANIEPRVEAYACEKLGLQADTASTQVISRDRHADYVQQLALLAASIERFAVEIRNLQKTDVLEVEEFFAKGQKGSSAMPHKRNPIRSERLTGMARLVRSHAGAALENVALWHERDISHSSVERVVLPDACILTHFMLVETIDLVKNLLVYPQNMERNLNCYGGVVFSQKVLLALVDKGTNREEAYAIVQENAHAAWNKPEGNFHDLISIDPRVLQKLSPAEIENCFDPQNHLRYLEQVYQRLGI</sequence>
<evidence type="ECO:0000313" key="15">
    <source>
        <dbReference type="Proteomes" id="UP000010475"/>
    </source>
</evidence>
<proteinExistence type="inferred from homology"/>
<dbReference type="EC" id="4.3.2.2" evidence="4 11"/>
<dbReference type="GO" id="GO:0006189">
    <property type="term" value="P:'de novo' IMP biosynthetic process"/>
    <property type="evidence" value="ECO:0007669"/>
    <property type="project" value="UniProtKB-UniPathway"/>
</dbReference>
<dbReference type="PATRIC" id="fig|56107.3.peg.2347"/>
<dbReference type="FunFam" id="1.10.40.30:FF:000007">
    <property type="entry name" value="Adenylosuccinate lyase"/>
    <property type="match status" value="1"/>
</dbReference>
<name>K9WVF0_9NOST</name>
<dbReference type="GO" id="GO:0044208">
    <property type="term" value="P:'de novo' AMP biosynthetic process"/>
    <property type="evidence" value="ECO:0007669"/>
    <property type="project" value="UniProtKB-UniPathway"/>
</dbReference>
<evidence type="ECO:0000256" key="5">
    <source>
        <dbReference type="ARBA" id="ARBA00017058"/>
    </source>
</evidence>
<evidence type="ECO:0000256" key="9">
    <source>
        <dbReference type="ARBA" id="ARBA00030717"/>
    </source>
</evidence>
<dbReference type="Proteomes" id="UP000010475">
    <property type="component" value="Chromosome"/>
</dbReference>
<dbReference type="EMBL" id="CP003642">
    <property type="protein sequence ID" value="AFZ24360.1"/>
    <property type="molecule type" value="Genomic_DNA"/>
</dbReference>
<keyword evidence="6 12" id="KW-0658">Purine biosynthesis</keyword>
<dbReference type="RefSeq" id="WP_015207615.1">
    <property type="nucleotide sequence ID" value="NC_019757.1"/>
</dbReference>
<comment type="catalytic activity">
    <reaction evidence="8">
        <text>(2S)-2-[5-amino-1-(5-phospho-beta-D-ribosyl)imidazole-4-carboxamido]succinate = 5-amino-1-(5-phospho-beta-D-ribosyl)imidazole-4-carboxamide + fumarate</text>
        <dbReference type="Rhea" id="RHEA:23920"/>
        <dbReference type="ChEBI" id="CHEBI:29806"/>
        <dbReference type="ChEBI" id="CHEBI:58443"/>
        <dbReference type="ChEBI" id="CHEBI:58475"/>
        <dbReference type="EC" id="4.3.2.2"/>
    </reaction>
    <physiologicalReaction direction="left-to-right" evidence="8">
        <dbReference type="Rhea" id="RHEA:23921"/>
    </physiologicalReaction>
</comment>
<dbReference type="GO" id="GO:0005829">
    <property type="term" value="C:cytosol"/>
    <property type="evidence" value="ECO:0007669"/>
    <property type="project" value="TreeGrafter"/>
</dbReference>
<dbReference type="Pfam" id="PF10397">
    <property type="entry name" value="ADSL_C"/>
    <property type="match status" value="1"/>
</dbReference>
<evidence type="ECO:0000256" key="7">
    <source>
        <dbReference type="ARBA" id="ARBA00023239"/>
    </source>
</evidence>
<evidence type="ECO:0000256" key="10">
    <source>
        <dbReference type="ARBA" id="ARBA00049115"/>
    </source>
</evidence>
<dbReference type="InterPro" id="IPR008948">
    <property type="entry name" value="L-Aspartase-like"/>
</dbReference>
<comment type="similarity">
    <text evidence="3 12">Belongs to the lyase 1 family. Adenylosuccinate lyase subfamily.</text>
</comment>
<dbReference type="HOGENOM" id="CLU_030949_0_1_3"/>
<dbReference type="InterPro" id="IPR000362">
    <property type="entry name" value="Fumarate_lyase_fam"/>
</dbReference>
<accession>K9WVF0</accession>
<dbReference type="PANTHER" id="PTHR43172:SF1">
    <property type="entry name" value="ADENYLOSUCCINATE LYASE"/>
    <property type="match status" value="1"/>
</dbReference>
<evidence type="ECO:0000256" key="6">
    <source>
        <dbReference type="ARBA" id="ARBA00022755"/>
    </source>
</evidence>
<dbReference type="InterPro" id="IPR004769">
    <property type="entry name" value="Pur_lyase"/>
</dbReference>
<dbReference type="OrthoDB" id="9768878at2"/>
<dbReference type="PROSITE" id="PS00163">
    <property type="entry name" value="FUMARATE_LYASES"/>
    <property type="match status" value="1"/>
</dbReference>
<evidence type="ECO:0000256" key="1">
    <source>
        <dbReference type="ARBA" id="ARBA00004706"/>
    </source>
</evidence>
<dbReference type="FunFam" id="1.10.275.10:FF:000006">
    <property type="entry name" value="Adenylosuccinate lyase"/>
    <property type="match status" value="1"/>
</dbReference>
<comment type="pathway">
    <text evidence="2 12">Purine metabolism; AMP biosynthesis via de novo pathway; AMP from IMP: step 2/2.</text>
</comment>
<dbReference type="CDD" id="cd01360">
    <property type="entry name" value="Adenylsuccinate_lyase_1"/>
    <property type="match status" value="1"/>
</dbReference>
<dbReference type="FunFam" id="1.20.200.10:FF:000008">
    <property type="entry name" value="Adenylosuccinate lyase"/>
    <property type="match status" value="1"/>
</dbReference>
<keyword evidence="7 12" id="KW-0456">Lyase</keyword>
<dbReference type="PANTHER" id="PTHR43172">
    <property type="entry name" value="ADENYLOSUCCINATE LYASE"/>
    <property type="match status" value="1"/>
</dbReference>
<dbReference type="PRINTS" id="PR00149">
    <property type="entry name" value="FUMRATELYASE"/>
</dbReference>
<evidence type="ECO:0000256" key="3">
    <source>
        <dbReference type="ARBA" id="ARBA00008273"/>
    </source>
</evidence>
<evidence type="ECO:0000256" key="12">
    <source>
        <dbReference type="RuleBase" id="RU361172"/>
    </source>
</evidence>
<dbReference type="InterPro" id="IPR022761">
    <property type="entry name" value="Fumarate_lyase_N"/>
</dbReference>
<dbReference type="Gene3D" id="1.20.200.10">
    <property type="entry name" value="Fumarase/aspartase (Central domain)"/>
    <property type="match status" value="1"/>
</dbReference>
<dbReference type="SUPFAM" id="SSF48557">
    <property type="entry name" value="L-aspartase-like"/>
    <property type="match status" value="1"/>
</dbReference>
<dbReference type="GO" id="GO:0070626">
    <property type="term" value="F:(S)-2-(5-amino-1-(5-phospho-D-ribosyl)imidazole-4-carboxamido) succinate lyase (fumarate-forming) activity"/>
    <property type="evidence" value="ECO:0007669"/>
    <property type="project" value="TreeGrafter"/>
</dbReference>
<organism evidence="14 15">
    <name type="scientific">Cylindrospermum stagnale PCC 7417</name>
    <dbReference type="NCBI Taxonomy" id="56107"/>
    <lineage>
        <taxon>Bacteria</taxon>
        <taxon>Bacillati</taxon>
        <taxon>Cyanobacteriota</taxon>
        <taxon>Cyanophyceae</taxon>
        <taxon>Nostocales</taxon>
        <taxon>Nostocaceae</taxon>
        <taxon>Cylindrospermum</taxon>
    </lineage>
</organism>